<keyword evidence="9" id="KW-1185">Reference proteome</keyword>
<dbReference type="Gene3D" id="3.40.50.150">
    <property type="entry name" value="Vaccinia Virus protein VP39"/>
    <property type="match status" value="1"/>
</dbReference>
<evidence type="ECO:0000256" key="7">
    <source>
        <dbReference type="PROSITE-ProRule" id="PRU01016"/>
    </source>
</evidence>
<keyword evidence="2 7" id="KW-0489">Methyltransferase</keyword>
<dbReference type="InterPro" id="IPR029063">
    <property type="entry name" value="SAM-dependent_MTases_sf"/>
</dbReference>
<dbReference type="SUPFAM" id="SSF53335">
    <property type="entry name" value="S-adenosyl-L-methionine-dependent methyltransferases"/>
    <property type="match status" value="1"/>
</dbReference>
<comment type="similarity">
    <text evidence="7">Belongs to the class I-like SAM-binding methyltransferase superfamily. C5-methyltransferase family.</text>
</comment>
<dbReference type="InterPro" id="IPR001525">
    <property type="entry name" value="C5_MeTfrase"/>
</dbReference>
<dbReference type="EC" id="2.1.1.37" evidence="1"/>
<comment type="catalytic activity">
    <reaction evidence="6">
        <text>a 2'-deoxycytidine in DNA + S-adenosyl-L-methionine = a 5-methyl-2'-deoxycytidine in DNA + S-adenosyl-L-homocysteine + H(+)</text>
        <dbReference type="Rhea" id="RHEA:13681"/>
        <dbReference type="Rhea" id="RHEA-COMP:11369"/>
        <dbReference type="Rhea" id="RHEA-COMP:11370"/>
        <dbReference type="ChEBI" id="CHEBI:15378"/>
        <dbReference type="ChEBI" id="CHEBI:57856"/>
        <dbReference type="ChEBI" id="CHEBI:59789"/>
        <dbReference type="ChEBI" id="CHEBI:85452"/>
        <dbReference type="ChEBI" id="CHEBI:85454"/>
        <dbReference type="EC" id="2.1.1.37"/>
    </reaction>
</comment>
<dbReference type="PANTHER" id="PTHR10629">
    <property type="entry name" value="CYTOSINE-SPECIFIC METHYLTRANSFERASE"/>
    <property type="match status" value="1"/>
</dbReference>
<dbReference type="Pfam" id="PF00145">
    <property type="entry name" value="DNA_methylase"/>
    <property type="match status" value="1"/>
</dbReference>
<comment type="caution">
    <text evidence="8">The sequence shown here is derived from an EMBL/GenBank/DDBJ whole genome shotgun (WGS) entry which is preliminary data.</text>
</comment>
<evidence type="ECO:0000256" key="6">
    <source>
        <dbReference type="ARBA" id="ARBA00047422"/>
    </source>
</evidence>
<keyword evidence="5" id="KW-0680">Restriction system</keyword>
<evidence type="ECO:0000313" key="9">
    <source>
        <dbReference type="Proteomes" id="UP001598112"/>
    </source>
</evidence>
<dbReference type="RefSeq" id="WP_377979361.1">
    <property type="nucleotide sequence ID" value="NZ_JBBKXY010000003.1"/>
</dbReference>
<reference evidence="8 9" key="1">
    <citation type="submission" date="2024-03" db="EMBL/GenBank/DDBJ databases">
        <title>Aquirufa genome sequencing.</title>
        <authorList>
            <person name="Pitt A."/>
            <person name="Hahn M.W."/>
        </authorList>
    </citation>
    <scope>NUCLEOTIDE SEQUENCE [LARGE SCALE GENOMIC DNA]</scope>
    <source>
        <strain evidence="8 9">KTFRIE-69F</strain>
    </source>
</reference>
<keyword evidence="4 7" id="KW-0949">S-adenosyl-L-methionine</keyword>
<dbReference type="Proteomes" id="UP001598112">
    <property type="component" value="Unassembled WGS sequence"/>
</dbReference>
<organism evidence="8 9">
    <name type="scientific">Aquirufa originis</name>
    <dbReference type="NCBI Taxonomy" id="3096514"/>
    <lineage>
        <taxon>Bacteria</taxon>
        <taxon>Pseudomonadati</taxon>
        <taxon>Bacteroidota</taxon>
        <taxon>Cytophagia</taxon>
        <taxon>Cytophagales</taxon>
        <taxon>Flectobacillaceae</taxon>
        <taxon>Aquirufa</taxon>
    </lineage>
</organism>
<dbReference type="PROSITE" id="PS51679">
    <property type="entry name" value="SAM_MT_C5"/>
    <property type="match status" value="1"/>
</dbReference>
<evidence type="ECO:0000313" key="8">
    <source>
        <dbReference type="EMBL" id="MFD3294152.1"/>
    </source>
</evidence>
<feature type="active site" evidence="7">
    <location>
        <position position="78"/>
    </location>
</feature>
<protein>
    <recommendedName>
        <fullName evidence="1">DNA (cytosine-5-)-methyltransferase</fullName>
        <ecNumber evidence="1">2.1.1.37</ecNumber>
    </recommendedName>
</protein>
<keyword evidence="3 7" id="KW-0808">Transferase</keyword>
<evidence type="ECO:0000256" key="2">
    <source>
        <dbReference type="ARBA" id="ARBA00022603"/>
    </source>
</evidence>
<evidence type="ECO:0000256" key="5">
    <source>
        <dbReference type="ARBA" id="ARBA00022747"/>
    </source>
</evidence>
<dbReference type="PANTHER" id="PTHR10629:SF52">
    <property type="entry name" value="DNA (CYTOSINE-5)-METHYLTRANSFERASE 1"/>
    <property type="match status" value="1"/>
</dbReference>
<evidence type="ECO:0000256" key="1">
    <source>
        <dbReference type="ARBA" id="ARBA00011975"/>
    </source>
</evidence>
<accession>A0ABW6DAN6</accession>
<gene>
    <name evidence="8" type="ORF">SKC35_10665</name>
</gene>
<dbReference type="InterPro" id="IPR050390">
    <property type="entry name" value="C5-Methyltransferase"/>
</dbReference>
<proteinExistence type="inferred from homology"/>
<dbReference type="GO" id="GO:0003886">
    <property type="term" value="F:DNA (cytosine-5-)-methyltransferase activity"/>
    <property type="evidence" value="ECO:0007669"/>
    <property type="project" value="UniProtKB-EC"/>
</dbReference>
<evidence type="ECO:0000256" key="4">
    <source>
        <dbReference type="ARBA" id="ARBA00022691"/>
    </source>
</evidence>
<evidence type="ECO:0000256" key="3">
    <source>
        <dbReference type="ARBA" id="ARBA00022679"/>
    </source>
</evidence>
<dbReference type="GO" id="GO:0032259">
    <property type="term" value="P:methylation"/>
    <property type="evidence" value="ECO:0007669"/>
    <property type="project" value="UniProtKB-KW"/>
</dbReference>
<name>A0ABW6DAN6_9BACT</name>
<dbReference type="EMBL" id="JBBKXY010000003">
    <property type="protein sequence ID" value="MFD3294152.1"/>
    <property type="molecule type" value="Genomic_DNA"/>
</dbReference>
<sequence>MKAISLFSSAGVGETYLKEVGIDVVCGAELINNRAKLYKHLYPHSEIVNGDITKQEIKDAISKFINNDVKLLLATPPCQGVSSVGKNKNQKQFLEDSRNFLIFDVFYFIDNFDFDAILIENVSKFLTMYFPFEGEFLRIQDLITKKYKGKYLVEILDINAQDYGVPQSRPRCFIKLFKKDYFWPAPEKEAQITLKEAIGHLPSLEAGESSKIKWHFAKEINERDILAIKHTPTGKSAMINEVYFPRKINGEKVRGFHNTYKRLDWELPCHARTTKSGEISSHCNAHPGRLKPDGTYSDARVLTILELLIVASLPQDWDIPNWANDRFIRHVIGESVPPLLLKKVLGTLKKS</sequence>
<dbReference type="Gene3D" id="3.90.120.10">
    <property type="entry name" value="DNA Methylase, subunit A, domain 2"/>
    <property type="match status" value="1"/>
</dbReference>